<dbReference type="EMBL" id="LJIJ01000664">
    <property type="protein sequence ID" value="ODM95496.1"/>
    <property type="molecule type" value="Genomic_DNA"/>
</dbReference>
<feature type="transmembrane region" description="Helical" evidence="1">
    <location>
        <begin position="92"/>
        <end position="115"/>
    </location>
</feature>
<evidence type="ECO:0000313" key="3">
    <source>
        <dbReference type="Proteomes" id="UP000094527"/>
    </source>
</evidence>
<comment type="caution">
    <text evidence="2">The sequence shown here is derived from an EMBL/GenBank/DDBJ whole genome shotgun (WGS) entry which is preliminary data.</text>
</comment>
<feature type="transmembrane region" description="Helical" evidence="1">
    <location>
        <begin position="135"/>
        <end position="152"/>
    </location>
</feature>
<proteinExistence type="predicted"/>
<dbReference type="STRING" id="48709.A0A1D2MR75"/>
<dbReference type="PANTHER" id="PTHR39074">
    <property type="entry name" value="AGAP007547-PA"/>
    <property type="match status" value="1"/>
</dbReference>
<dbReference type="PANTHER" id="PTHR39074:SF1">
    <property type="entry name" value="AGAP007547-PA"/>
    <property type="match status" value="1"/>
</dbReference>
<keyword evidence="1" id="KW-1133">Transmembrane helix</keyword>
<dbReference type="Proteomes" id="UP000094527">
    <property type="component" value="Unassembled WGS sequence"/>
</dbReference>
<dbReference type="OrthoDB" id="10015560at2759"/>
<keyword evidence="3" id="KW-1185">Reference proteome</keyword>
<accession>A0A1D2MR75</accession>
<gene>
    <name evidence="2" type="ORF">Ocin01_11194</name>
</gene>
<reference evidence="2 3" key="1">
    <citation type="journal article" date="2016" name="Genome Biol. Evol.">
        <title>Gene Family Evolution Reflects Adaptation to Soil Environmental Stressors in the Genome of the Collembolan Orchesella cincta.</title>
        <authorList>
            <person name="Faddeeva-Vakhrusheva A."/>
            <person name="Derks M.F."/>
            <person name="Anvar S.Y."/>
            <person name="Agamennone V."/>
            <person name="Suring W."/>
            <person name="Smit S."/>
            <person name="van Straalen N.M."/>
            <person name="Roelofs D."/>
        </authorList>
    </citation>
    <scope>NUCLEOTIDE SEQUENCE [LARGE SCALE GENOMIC DNA]</scope>
    <source>
        <tissue evidence="2">Mixed pool</tissue>
    </source>
</reference>
<dbReference type="AlphaFoldDB" id="A0A1D2MR75"/>
<evidence type="ECO:0000313" key="2">
    <source>
        <dbReference type="EMBL" id="ODM95496.1"/>
    </source>
</evidence>
<organism evidence="2 3">
    <name type="scientific">Orchesella cincta</name>
    <name type="common">Springtail</name>
    <name type="synonym">Podura cincta</name>
    <dbReference type="NCBI Taxonomy" id="48709"/>
    <lineage>
        <taxon>Eukaryota</taxon>
        <taxon>Metazoa</taxon>
        <taxon>Ecdysozoa</taxon>
        <taxon>Arthropoda</taxon>
        <taxon>Hexapoda</taxon>
        <taxon>Collembola</taxon>
        <taxon>Entomobryomorpha</taxon>
        <taxon>Entomobryoidea</taxon>
        <taxon>Orchesellidae</taxon>
        <taxon>Orchesellinae</taxon>
        <taxon>Orchesella</taxon>
    </lineage>
</organism>
<protein>
    <submittedName>
        <fullName evidence="2">Uncharacterized protein</fullName>
    </submittedName>
</protein>
<keyword evidence="1" id="KW-0812">Transmembrane</keyword>
<name>A0A1D2MR75_ORCCI</name>
<evidence type="ECO:0000256" key="1">
    <source>
        <dbReference type="SAM" id="Phobius"/>
    </source>
</evidence>
<feature type="transmembrane region" description="Helical" evidence="1">
    <location>
        <begin position="239"/>
        <end position="257"/>
    </location>
</feature>
<feature type="transmembrane region" description="Helical" evidence="1">
    <location>
        <begin position="164"/>
        <end position="185"/>
    </location>
</feature>
<sequence length="261" mass="30852">MVDSILPLLEYQLWEGYCWLLLLRYLPSFYFRWDRCLPSVNCGLSDQLIPRTALVLVGIPYSKSTMFRHSSPSSHCIVVGPYEYGIPKFKHVYFNVDLITLKMWIITVIGVVSLYESMKHFILLLLNKRLRWSMAALFLSSLHSHYYGWWMYWNFLNDDFYHLWYHQVFFTITELISSVLVLRFLDVKREVEPHSMLISRDLAFMTTDVIHACLSLHEIRGQATRKGGSLFSVLSQRRCLYAVLAIFFSMFFLLFLLPNNE</sequence>
<keyword evidence="1" id="KW-0472">Membrane</keyword>